<dbReference type="InterPro" id="IPR036277">
    <property type="entry name" value="SMC_hinge_sf"/>
</dbReference>
<feature type="region of interest" description="Disordered" evidence="12">
    <location>
        <begin position="321"/>
        <end position="340"/>
    </location>
</feature>
<evidence type="ECO:0000256" key="9">
    <source>
        <dbReference type="ARBA" id="ARBA00023306"/>
    </source>
</evidence>
<keyword evidence="5" id="KW-0132">Cell division</keyword>
<keyword evidence="7 11" id="KW-0175">Coiled coil</keyword>
<keyword evidence="4" id="KW-0158">Chromosome</keyword>
<dbReference type="EMBL" id="LN890998">
    <property type="protein sequence ID" value="CUS12234.1"/>
    <property type="molecule type" value="Genomic_DNA"/>
</dbReference>
<comment type="similarity">
    <text evidence="3">Belongs to the SMC family. SMC1 subfamily.</text>
</comment>
<organism evidence="14 15">
    <name type="scientific">Tuber aestivum</name>
    <name type="common">summer truffle</name>
    <dbReference type="NCBI Taxonomy" id="59557"/>
    <lineage>
        <taxon>Eukaryota</taxon>
        <taxon>Fungi</taxon>
        <taxon>Dikarya</taxon>
        <taxon>Ascomycota</taxon>
        <taxon>Pezizomycotina</taxon>
        <taxon>Pezizomycetes</taxon>
        <taxon>Pezizales</taxon>
        <taxon>Tuberaceae</taxon>
        <taxon>Tuber</taxon>
    </lineage>
</organism>
<feature type="compositionally biased region" description="Acidic residues" evidence="12">
    <location>
        <begin position="88"/>
        <end position="100"/>
    </location>
</feature>
<dbReference type="Proteomes" id="UP001412239">
    <property type="component" value="Unassembled WGS sequence"/>
</dbReference>
<name>A0A292PYK4_9PEZI</name>
<keyword evidence="6" id="KW-0498">Mitosis</keyword>
<feature type="coiled-coil region" evidence="11">
    <location>
        <begin position="1080"/>
        <end position="1114"/>
    </location>
</feature>
<dbReference type="Pfam" id="PF02463">
    <property type="entry name" value="SMC_N"/>
    <property type="match status" value="1"/>
</dbReference>
<dbReference type="InterPro" id="IPR003395">
    <property type="entry name" value="RecF/RecN/SMC_N"/>
</dbReference>
<evidence type="ECO:0000256" key="8">
    <source>
        <dbReference type="ARBA" id="ARBA00023242"/>
    </source>
</evidence>
<comment type="subcellular location">
    <subcellularLocation>
        <location evidence="2">Chromosome</location>
    </subcellularLocation>
    <subcellularLocation>
        <location evidence="1 10">Nucleus</location>
    </subcellularLocation>
</comment>
<feature type="compositionally biased region" description="Basic and acidic residues" evidence="12">
    <location>
        <begin position="329"/>
        <end position="340"/>
    </location>
</feature>
<evidence type="ECO:0000259" key="13">
    <source>
        <dbReference type="SMART" id="SM00968"/>
    </source>
</evidence>
<evidence type="ECO:0000256" key="7">
    <source>
        <dbReference type="ARBA" id="ARBA00023054"/>
    </source>
</evidence>
<evidence type="ECO:0000313" key="14">
    <source>
        <dbReference type="EMBL" id="CUS12234.1"/>
    </source>
</evidence>
<evidence type="ECO:0000256" key="1">
    <source>
        <dbReference type="ARBA" id="ARBA00004123"/>
    </source>
</evidence>
<dbReference type="SMART" id="SM00968">
    <property type="entry name" value="SMC_hinge"/>
    <property type="match status" value="1"/>
</dbReference>
<dbReference type="SUPFAM" id="SSF75553">
    <property type="entry name" value="Smc hinge domain"/>
    <property type="match status" value="1"/>
</dbReference>
<evidence type="ECO:0000256" key="2">
    <source>
        <dbReference type="ARBA" id="ARBA00004286"/>
    </source>
</evidence>
<evidence type="ECO:0000256" key="5">
    <source>
        <dbReference type="ARBA" id="ARBA00022618"/>
    </source>
</evidence>
<sequence length="1286" mass="146993">MGRYDTRKLVRLELFNFKSYKGHQTIYFGDSYFTSIIGPNGSGKSNCMDAISFVLGIKSSQLRSAHLRDLIYRGRVLKTSGPKKPSTEEAEEEEEEEEEEGRATQSDPKTAWVMAVYLNDDGEEQLWKRAITSAGASEYRINNKQVTAAQYNDALEEENILIKARNFLVFQVCFSATLSVRRVDVEFQGDVEAIASQSPKDLTRLIEQISGSLEYKAEYERLKMDQEKAAETSNFNLNRRRGINAEIKQYQEQKKEAENYQAKQDEKHEAVVTHILWKLFHFQRSVELNRQEIERHQEELKEFRRAHEKYYAKLEEAKREQAQASRAVSKQERAIKRKEKEVEEKESSLVPIDEKISIAGKNLKKYESRIRDITRDRDSQTSAVSGLQKELTVVGKAQAKFVEEQRKIAEETGAALSDADLAEYNKLRERVNTKVAGEQIKIDNYNRQQKTDVETVNSLSSKVESSQWQLSKIESEVGDLQERKGQMKSVVDQVVQDIEAKKREYNAMTSERLRNAQKHTELDEKLQDCLNKLLEADDGRRQSEREIRLKETISALKRIFPGVKGRISELCKPRMKKYGEAVSTVLGRHFDAVVVDNEKTAKDSIEYLRDQRAGQATFIPLDTIQVKPLNSNLKGMHRGMRMAIDTIEFDNSVERAMQYACGNAVVCDDLAVAKYICYDKGLEVKAVTLDGTVIHKGGLMTGGRSGNSAGRRWEDQEVENLRRLKDNLIAQLNALPKARRGAQEEMLQGELYGLEQKLAYNRDELKLLQRSLDSKKKEAAHLERQLKELQPQLDEATASLNNIRAKVEELEVVVSGAEDEIFSEFTTRLNYPNIREYEKRQGSLQQEAAQKKLEFTTQISKLENQLAFESQRLKQTTERIGNLEKNAERDRVTVEELEAEKAQIQEQMDVVMAEVEVLREELGSRRTELETRSEKVNGLRREVSKRSKDVEDTTKLISGLEGEIERNSAGRYAILRRCKLEEIEIPLAEDSAPLDNLPIDDTLQGDPDAMDVDEDEDPSSSAVQKVQIQDYGIEVDFEDLDDDLKESGDERVEEELLDKIKTLSAELDRMAPNMKAIERLEGVESRLHETDKDFENSRREAKKAKDRFQAVKDKRSRLFNKALEHISSQIAGVYKDLTKSSIFPLGGNAYLDAEDIEEPYLDGIKYHAMPPMKRFRDMEHLSGGEKTMAALALLFAVHSFQPSPFFVLDEVDAALDNANVQKISNYIRSHSGPGFQFIVISLKTGLFQRSETLVGIFRDQVECSSKSLTIDLRKYQKDPEVEKMFA</sequence>
<evidence type="ECO:0000313" key="15">
    <source>
        <dbReference type="Proteomes" id="UP001412239"/>
    </source>
</evidence>
<feature type="coiled-coil region" evidence="11">
    <location>
        <begin position="765"/>
        <end position="921"/>
    </location>
</feature>
<evidence type="ECO:0000256" key="10">
    <source>
        <dbReference type="PIRNR" id="PIRNR005719"/>
    </source>
</evidence>
<evidence type="ECO:0000256" key="3">
    <source>
        <dbReference type="ARBA" id="ARBA00005597"/>
    </source>
</evidence>
<dbReference type="SUPFAM" id="SSF52540">
    <property type="entry name" value="P-loop containing nucleoside triphosphate hydrolases"/>
    <property type="match status" value="2"/>
</dbReference>
<feature type="compositionally biased region" description="Acidic residues" evidence="12">
    <location>
        <begin position="1008"/>
        <end position="1018"/>
    </location>
</feature>
<dbReference type="GO" id="GO:0008278">
    <property type="term" value="C:cohesin complex"/>
    <property type="evidence" value="ECO:0007669"/>
    <property type="project" value="InterPro"/>
</dbReference>
<dbReference type="PANTHER" id="PTHR18937">
    <property type="entry name" value="STRUCTURAL MAINTENANCE OF CHROMOSOMES SMC FAMILY MEMBER"/>
    <property type="match status" value="1"/>
</dbReference>
<dbReference type="GO" id="GO:0003677">
    <property type="term" value="F:DNA binding"/>
    <property type="evidence" value="ECO:0007669"/>
    <property type="project" value="TreeGrafter"/>
</dbReference>
<dbReference type="GO" id="GO:0016887">
    <property type="term" value="F:ATP hydrolysis activity"/>
    <property type="evidence" value="ECO:0007669"/>
    <property type="project" value="InterPro"/>
</dbReference>
<dbReference type="PANTHER" id="PTHR18937:SF12">
    <property type="entry name" value="STRUCTURAL MAINTENANCE OF CHROMOSOMES PROTEIN"/>
    <property type="match status" value="1"/>
</dbReference>
<proteinExistence type="inferred from homology"/>
<keyword evidence="8 10" id="KW-0539">Nucleus</keyword>
<dbReference type="InterPro" id="IPR024704">
    <property type="entry name" value="SMC"/>
</dbReference>
<dbReference type="Pfam" id="PF06470">
    <property type="entry name" value="SMC_hinge"/>
    <property type="match status" value="1"/>
</dbReference>
<keyword evidence="9" id="KW-0131">Cell cycle</keyword>
<protein>
    <recommendedName>
        <fullName evidence="10">Structural maintenance of chromosomes protein</fullName>
    </recommendedName>
</protein>
<dbReference type="InterPro" id="IPR028468">
    <property type="entry name" value="Smc1_ABC"/>
</dbReference>
<dbReference type="PIRSF" id="PIRSF005719">
    <property type="entry name" value="SMC"/>
    <property type="match status" value="1"/>
</dbReference>
<feature type="region of interest" description="Disordered" evidence="12">
    <location>
        <begin position="79"/>
        <end position="107"/>
    </location>
</feature>
<dbReference type="GO" id="GO:0007062">
    <property type="term" value="P:sister chromatid cohesion"/>
    <property type="evidence" value="ECO:0007669"/>
    <property type="project" value="InterPro"/>
</dbReference>
<evidence type="ECO:0000256" key="11">
    <source>
        <dbReference type="SAM" id="Coils"/>
    </source>
</evidence>
<reference evidence="14" key="1">
    <citation type="submission" date="2015-10" db="EMBL/GenBank/DDBJ databases">
        <authorList>
            <person name="Regsiter A."/>
            <person name="william w."/>
        </authorList>
    </citation>
    <scope>NUCLEOTIDE SEQUENCE</scope>
    <source>
        <strain evidence="14">Montdore</strain>
    </source>
</reference>
<gene>
    <name evidence="14" type="ORF">GSTUAT00003684001</name>
</gene>
<dbReference type="GO" id="GO:0005634">
    <property type="term" value="C:nucleus"/>
    <property type="evidence" value="ECO:0007669"/>
    <property type="project" value="UniProtKB-SubCell"/>
</dbReference>
<dbReference type="Gene3D" id="1.20.1060.20">
    <property type="match status" value="1"/>
</dbReference>
<accession>A0A292PYK4</accession>
<dbReference type="CDD" id="cd03275">
    <property type="entry name" value="ABC_SMC1_euk"/>
    <property type="match status" value="2"/>
</dbReference>
<dbReference type="Gene3D" id="3.40.50.300">
    <property type="entry name" value="P-loop containing nucleotide triphosphate hydrolases"/>
    <property type="match status" value="2"/>
</dbReference>
<dbReference type="InterPro" id="IPR027417">
    <property type="entry name" value="P-loop_NTPase"/>
</dbReference>
<feature type="domain" description="SMC hinge" evidence="13">
    <location>
        <begin position="561"/>
        <end position="677"/>
    </location>
</feature>
<evidence type="ECO:0000256" key="4">
    <source>
        <dbReference type="ARBA" id="ARBA00022454"/>
    </source>
</evidence>
<evidence type="ECO:0000256" key="12">
    <source>
        <dbReference type="SAM" id="MobiDB-lite"/>
    </source>
</evidence>
<dbReference type="InterPro" id="IPR010935">
    <property type="entry name" value="SMC_hinge"/>
</dbReference>
<dbReference type="GO" id="GO:0005524">
    <property type="term" value="F:ATP binding"/>
    <property type="evidence" value="ECO:0007669"/>
    <property type="project" value="InterPro"/>
</dbReference>
<evidence type="ECO:0000256" key="6">
    <source>
        <dbReference type="ARBA" id="ARBA00022776"/>
    </source>
</evidence>
<dbReference type="Gene3D" id="3.30.70.1620">
    <property type="match status" value="1"/>
</dbReference>
<feature type="region of interest" description="Disordered" evidence="12">
    <location>
        <begin position="1003"/>
        <end position="1023"/>
    </location>
</feature>
<keyword evidence="15" id="KW-1185">Reference proteome</keyword>
<dbReference type="GO" id="GO:0051301">
    <property type="term" value="P:cell division"/>
    <property type="evidence" value="ECO:0007669"/>
    <property type="project" value="UniProtKB-KW"/>
</dbReference>